<name>A0A0E0AJ52_9ORYZ</name>
<evidence type="ECO:0000313" key="2">
    <source>
        <dbReference type="Proteomes" id="UP000026961"/>
    </source>
</evidence>
<evidence type="ECO:0000313" key="1">
    <source>
        <dbReference type="EnsemblPlants" id="OGLUM07G12030.1"/>
    </source>
</evidence>
<dbReference type="EnsemblPlants" id="OGLUM07G12030.1">
    <property type="protein sequence ID" value="OGLUM07G12030.1"/>
    <property type="gene ID" value="OGLUM07G12030"/>
</dbReference>
<organism evidence="1">
    <name type="scientific">Oryza glumipatula</name>
    <dbReference type="NCBI Taxonomy" id="40148"/>
    <lineage>
        <taxon>Eukaryota</taxon>
        <taxon>Viridiplantae</taxon>
        <taxon>Streptophyta</taxon>
        <taxon>Embryophyta</taxon>
        <taxon>Tracheophyta</taxon>
        <taxon>Spermatophyta</taxon>
        <taxon>Magnoliopsida</taxon>
        <taxon>Liliopsida</taxon>
        <taxon>Poales</taxon>
        <taxon>Poaceae</taxon>
        <taxon>BOP clade</taxon>
        <taxon>Oryzoideae</taxon>
        <taxon>Oryzeae</taxon>
        <taxon>Oryzinae</taxon>
        <taxon>Oryza</taxon>
    </lineage>
</organism>
<dbReference type="HOGENOM" id="CLU_1809234_0_0_1"/>
<accession>A0A0E0AJ52</accession>
<dbReference type="AlphaFoldDB" id="A0A0E0AJ52"/>
<sequence>MAWGGHISRQPLPPIAGVSVPDPAISMPSVVLFPPIARPSVLDPIVVIRTAVEEEGMRCTVEKEEPRHAVATPVLMPDLAVAIDSSHCKPVDTGSNHHEDANCGGGGDEAHVMEEPRHVVPVLITGSSRLLPAPPWATSGGFK</sequence>
<reference evidence="1" key="2">
    <citation type="submission" date="2018-05" db="EMBL/GenBank/DDBJ databases">
        <title>OgluRS3 (Oryza glumaepatula Reference Sequence Version 3).</title>
        <authorList>
            <person name="Zhang J."/>
            <person name="Kudrna D."/>
            <person name="Lee S."/>
            <person name="Talag J."/>
            <person name="Welchert J."/>
            <person name="Wing R.A."/>
        </authorList>
    </citation>
    <scope>NUCLEOTIDE SEQUENCE [LARGE SCALE GENOMIC DNA]</scope>
</reference>
<reference evidence="1" key="1">
    <citation type="submission" date="2015-04" db="UniProtKB">
        <authorList>
            <consortium name="EnsemblPlants"/>
        </authorList>
    </citation>
    <scope>IDENTIFICATION</scope>
</reference>
<proteinExistence type="predicted"/>
<dbReference type="Gramene" id="OGLUM07G12030.1">
    <property type="protein sequence ID" value="OGLUM07G12030.1"/>
    <property type="gene ID" value="OGLUM07G12030"/>
</dbReference>
<keyword evidence="2" id="KW-1185">Reference proteome</keyword>
<dbReference type="Proteomes" id="UP000026961">
    <property type="component" value="Chromosome 7"/>
</dbReference>
<protein>
    <submittedName>
        <fullName evidence="1">Uncharacterized protein</fullName>
    </submittedName>
</protein>